<name>A0A934IHN4_9HYPH</name>
<feature type="domain" description="L,D-TPase catalytic" evidence="9">
    <location>
        <begin position="23"/>
        <end position="138"/>
    </location>
</feature>
<evidence type="ECO:0000256" key="8">
    <source>
        <dbReference type="SAM" id="SignalP"/>
    </source>
</evidence>
<evidence type="ECO:0000256" key="2">
    <source>
        <dbReference type="ARBA" id="ARBA00005992"/>
    </source>
</evidence>
<dbReference type="Pfam" id="PF03734">
    <property type="entry name" value="YkuD"/>
    <property type="match status" value="1"/>
</dbReference>
<dbReference type="GO" id="GO:0005576">
    <property type="term" value="C:extracellular region"/>
    <property type="evidence" value="ECO:0007669"/>
    <property type="project" value="TreeGrafter"/>
</dbReference>
<feature type="active site" description="Proton donor/acceptor" evidence="7">
    <location>
        <position position="94"/>
    </location>
</feature>
<keyword evidence="11" id="KW-1185">Reference proteome</keyword>
<dbReference type="GO" id="GO:0008360">
    <property type="term" value="P:regulation of cell shape"/>
    <property type="evidence" value="ECO:0007669"/>
    <property type="project" value="UniProtKB-UniRule"/>
</dbReference>
<comment type="caution">
    <text evidence="10">The sequence shown here is derived from an EMBL/GenBank/DDBJ whole genome shotgun (WGS) entry which is preliminary data.</text>
</comment>
<gene>
    <name evidence="10" type="ORF">JCR33_13135</name>
</gene>
<evidence type="ECO:0000256" key="1">
    <source>
        <dbReference type="ARBA" id="ARBA00004752"/>
    </source>
</evidence>
<evidence type="ECO:0000256" key="4">
    <source>
        <dbReference type="ARBA" id="ARBA00022960"/>
    </source>
</evidence>
<dbReference type="RefSeq" id="WP_198882543.1">
    <property type="nucleotide sequence ID" value="NZ_JAEKJA010000010.1"/>
</dbReference>
<dbReference type="PANTHER" id="PTHR30582">
    <property type="entry name" value="L,D-TRANSPEPTIDASE"/>
    <property type="match status" value="1"/>
</dbReference>
<organism evidence="10 11">
    <name type="scientific">Acuticoccus mangrovi</name>
    <dbReference type="NCBI Taxonomy" id="2796142"/>
    <lineage>
        <taxon>Bacteria</taxon>
        <taxon>Pseudomonadati</taxon>
        <taxon>Pseudomonadota</taxon>
        <taxon>Alphaproteobacteria</taxon>
        <taxon>Hyphomicrobiales</taxon>
        <taxon>Amorphaceae</taxon>
        <taxon>Acuticoccus</taxon>
    </lineage>
</organism>
<keyword evidence="3" id="KW-0808">Transferase</keyword>
<keyword evidence="4 7" id="KW-0133">Cell shape</keyword>
<comment type="similarity">
    <text evidence="2">Belongs to the YkuD family.</text>
</comment>
<dbReference type="GO" id="GO:0016740">
    <property type="term" value="F:transferase activity"/>
    <property type="evidence" value="ECO:0007669"/>
    <property type="project" value="UniProtKB-KW"/>
</dbReference>
<dbReference type="InterPro" id="IPR050979">
    <property type="entry name" value="LD-transpeptidase"/>
</dbReference>
<sequence length="139" mass="15274">MIRLLFAVTLLVAGIGHASAKTLVADVDLSTQRLTIIYKGEPLAEWKVSTGRAGYRTPTGTFRPMRMYREYFSKEYDGAPMPNAVFYDGGYAIHGSYEIGSLGAPASHGCIRLHPADAEKFFDLVLTVGAENTEISIRR</sequence>
<dbReference type="GO" id="GO:0071972">
    <property type="term" value="F:peptidoglycan L,D-transpeptidase activity"/>
    <property type="evidence" value="ECO:0007669"/>
    <property type="project" value="TreeGrafter"/>
</dbReference>
<dbReference type="InterPro" id="IPR005490">
    <property type="entry name" value="LD_TPept_cat_dom"/>
</dbReference>
<accession>A0A934IHN4</accession>
<dbReference type="Gene3D" id="2.40.440.10">
    <property type="entry name" value="L,D-transpeptidase catalytic domain-like"/>
    <property type="match status" value="1"/>
</dbReference>
<keyword evidence="6 7" id="KW-0961">Cell wall biogenesis/degradation</keyword>
<evidence type="ECO:0000259" key="9">
    <source>
        <dbReference type="PROSITE" id="PS52029"/>
    </source>
</evidence>
<feature type="active site" description="Nucleophile" evidence="7">
    <location>
        <position position="110"/>
    </location>
</feature>
<protein>
    <submittedName>
        <fullName evidence="10">L,D-transpeptidase</fullName>
    </submittedName>
</protein>
<dbReference type="SUPFAM" id="SSF141523">
    <property type="entry name" value="L,D-transpeptidase catalytic domain-like"/>
    <property type="match status" value="1"/>
</dbReference>
<dbReference type="EMBL" id="JAEKJA010000010">
    <property type="protein sequence ID" value="MBJ3776643.1"/>
    <property type="molecule type" value="Genomic_DNA"/>
</dbReference>
<keyword evidence="5 7" id="KW-0573">Peptidoglycan synthesis</keyword>
<dbReference type="PROSITE" id="PS52029">
    <property type="entry name" value="LD_TPASE"/>
    <property type="match status" value="1"/>
</dbReference>
<evidence type="ECO:0000256" key="3">
    <source>
        <dbReference type="ARBA" id="ARBA00022679"/>
    </source>
</evidence>
<keyword evidence="8" id="KW-0732">Signal</keyword>
<comment type="pathway">
    <text evidence="1 7">Cell wall biogenesis; peptidoglycan biosynthesis.</text>
</comment>
<proteinExistence type="inferred from homology"/>
<evidence type="ECO:0000256" key="5">
    <source>
        <dbReference type="ARBA" id="ARBA00022984"/>
    </source>
</evidence>
<feature type="chain" id="PRO_5037658285" evidence="8">
    <location>
        <begin position="21"/>
        <end position="139"/>
    </location>
</feature>
<feature type="signal peptide" evidence="8">
    <location>
        <begin position="1"/>
        <end position="20"/>
    </location>
</feature>
<dbReference type="AlphaFoldDB" id="A0A934IHN4"/>
<dbReference type="GO" id="GO:0018104">
    <property type="term" value="P:peptidoglycan-protein cross-linking"/>
    <property type="evidence" value="ECO:0007669"/>
    <property type="project" value="TreeGrafter"/>
</dbReference>
<dbReference type="Proteomes" id="UP000609531">
    <property type="component" value="Unassembled WGS sequence"/>
</dbReference>
<evidence type="ECO:0000256" key="6">
    <source>
        <dbReference type="ARBA" id="ARBA00023316"/>
    </source>
</evidence>
<dbReference type="GO" id="GO:0071555">
    <property type="term" value="P:cell wall organization"/>
    <property type="evidence" value="ECO:0007669"/>
    <property type="project" value="UniProtKB-UniRule"/>
</dbReference>
<evidence type="ECO:0000256" key="7">
    <source>
        <dbReference type="PROSITE-ProRule" id="PRU01373"/>
    </source>
</evidence>
<dbReference type="InterPro" id="IPR038063">
    <property type="entry name" value="Transpep_catalytic_dom"/>
</dbReference>
<dbReference type="CDD" id="cd16913">
    <property type="entry name" value="YkuD_like"/>
    <property type="match status" value="1"/>
</dbReference>
<dbReference type="PANTHER" id="PTHR30582:SF2">
    <property type="entry name" value="L,D-TRANSPEPTIDASE YCIB-RELATED"/>
    <property type="match status" value="1"/>
</dbReference>
<evidence type="ECO:0000313" key="11">
    <source>
        <dbReference type="Proteomes" id="UP000609531"/>
    </source>
</evidence>
<reference evidence="10" key="1">
    <citation type="submission" date="2020-12" db="EMBL/GenBank/DDBJ databases">
        <title>Bacterial taxonomy.</title>
        <authorList>
            <person name="Pan X."/>
        </authorList>
    </citation>
    <scope>NUCLEOTIDE SEQUENCE</scope>
    <source>
        <strain evidence="10">B2012</strain>
    </source>
</reference>
<evidence type="ECO:0000313" key="10">
    <source>
        <dbReference type="EMBL" id="MBJ3776643.1"/>
    </source>
</evidence>